<dbReference type="AlphaFoldDB" id="A0A1Y3BFD7"/>
<feature type="non-terminal residue" evidence="1">
    <location>
        <position position="1"/>
    </location>
</feature>
<evidence type="ECO:0000313" key="1">
    <source>
        <dbReference type="EMBL" id="OTF78588.1"/>
    </source>
</evidence>
<organism evidence="1 2">
    <name type="scientific">Euroglyphus maynei</name>
    <name type="common">Mayne's house dust mite</name>
    <dbReference type="NCBI Taxonomy" id="6958"/>
    <lineage>
        <taxon>Eukaryota</taxon>
        <taxon>Metazoa</taxon>
        <taxon>Ecdysozoa</taxon>
        <taxon>Arthropoda</taxon>
        <taxon>Chelicerata</taxon>
        <taxon>Arachnida</taxon>
        <taxon>Acari</taxon>
        <taxon>Acariformes</taxon>
        <taxon>Sarcoptiformes</taxon>
        <taxon>Astigmata</taxon>
        <taxon>Psoroptidia</taxon>
        <taxon>Analgoidea</taxon>
        <taxon>Pyroglyphidae</taxon>
        <taxon>Pyroglyphinae</taxon>
        <taxon>Euroglyphus</taxon>
    </lineage>
</organism>
<keyword evidence="2" id="KW-1185">Reference proteome</keyword>
<dbReference type="Proteomes" id="UP000194236">
    <property type="component" value="Unassembled WGS sequence"/>
</dbReference>
<name>A0A1Y3BFD7_EURMA</name>
<evidence type="ECO:0000313" key="2">
    <source>
        <dbReference type="Proteomes" id="UP000194236"/>
    </source>
</evidence>
<comment type="caution">
    <text evidence="1">The sequence shown here is derived from an EMBL/GenBank/DDBJ whole genome shotgun (WGS) entry which is preliminary data.</text>
</comment>
<proteinExistence type="predicted"/>
<sequence>ETIQIRKCIDKILAGDCKDDIQLYIDGALHTINGFIDRTCGEYNDETDKCDRLAPITVKKETSHPSLIVNVAELIATME</sequence>
<dbReference type="EMBL" id="MUJZ01027265">
    <property type="protein sequence ID" value="OTF78588.1"/>
    <property type="molecule type" value="Genomic_DNA"/>
</dbReference>
<protein>
    <submittedName>
        <fullName evidence="1">Uncharacterized protein</fullName>
    </submittedName>
</protein>
<reference evidence="1 2" key="1">
    <citation type="submission" date="2017-03" db="EMBL/GenBank/DDBJ databases">
        <title>Genome Survey of Euroglyphus maynei.</title>
        <authorList>
            <person name="Arlian L.G."/>
            <person name="Morgan M.S."/>
            <person name="Rider S.D."/>
        </authorList>
    </citation>
    <scope>NUCLEOTIDE SEQUENCE [LARGE SCALE GENOMIC DNA]</scope>
    <source>
        <strain evidence="1">Arlian Lab</strain>
        <tissue evidence="1">Whole body</tissue>
    </source>
</reference>
<gene>
    <name evidence="1" type="ORF">BLA29_015163</name>
</gene>
<accession>A0A1Y3BFD7</accession>